<evidence type="ECO:0000256" key="1">
    <source>
        <dbReference type="SAM" id="MobiDB-lite"/>
    </source>
</evidence>
<reference evidence="3" key="2">
    <citation type="submission" date="2013-11" db="EMBL/GenBank/DDBJ databases">
        <title>The Genome Sequence of Phytophthora parasitica IAC_01/95.</title>
        <authorList>
            <consortium name="The Broad Institute Genomics Platform"/>
            <person name="Russ C."/>
            <person name="Tyler B."/>
            <person name="Panabieres F."/>
            <person name="Shan W."/>
            <person name="Tripathy S."/>
            <person name="Grunwald N."/>
            <person name="Machado M."/>
            <person name="Johnson C.S."/>
            <person name="Arredondo F."/>
            <person name="Hong C."/>
            <person name="Coffey M."/>
            <person name="Young S.K."/>
            <person name="Zeng Q."/>
            <person name="Gargeya S."/>
            <person name="Fitzgerald M."/>
            <person name="Abouelleil A."/>
            <person name="Alvarado L."/>
            <person name="Chapman S.B."/>
            <person name="Gainer-Dewar J."/>
            <person name="Goldberg J."/>
            <person name="Griggs A."/>
            <person name="Gujja S."/>
            <person name="Hansen M."/>
            <person name="Howarth C."/>
            <person name="Imamovic A."/>
            <person name="Ireland A."/>
            <person name="Larimer J."/>
            <person name="McCowan C."/>
            <person name="Murphy C."/>
            <person name="Pearson M."/>
            <person name="Poon T.W."/>
            <person name="Priest M."/>
            <person name="Roberts A."/>
            <person name="Saif S."/>
            <person name="Shea T."/>
            <person name="Sykes S."/>
            <person name="Wortman J."/>
            <person name="Nusbaum C."/>
            <person name="Birren B."/>
        </authorList>
    </citation>
    <scope>NUCLEOTIDE SEQUENCE [LARGE SCALE GENOMIC DNA]</scope>
    <source>
        <strain evidence="3">IAC_01/95</strain>
    </source>
</reference>
<dbReference type="EMBL" id="KI691013">
    <property type="protein sequence ID" value="ETM54457.1"/>
    <property type="molecule type" value="Genomic_DNA"/>
</dbReference>
<sequence>MASIESDDSLSDLIDGDFRAGGDAEDASLHMSGEGPLLLAQSTSSDAQEQQGVTVSEDGDEDRAESSPELKKTVGARQHRACGPQPGHKDERLDHPVSQRSGILAHVFSCARCKHFAAHQPQLVCRYPSLSRRQNPTQRRAQLQARAPLCYTPLTLS</sequence>
<name>W2P0E0_PHYNI</name>
<dbReference type="Proteomes" id="UP000054532">
    <property type="component" value="Unassembled WGS sequence"/>
</dbReference>
<accession>W2P0E0</accession>
<dbReference type="EMBL" id="KI684521">
    <property type="protein sequence ID" value="ETK94776.1"/>
    <property type="molecule type" value="Genomic_DNA"/>
</dbReference>
<dbReference type="AlphaFoldDB" id="W2P0E0"/>
<reference evidence="2" key="1">
    <citation type="submission" date="2013-11" db="EMBL/GenBank/DDBJ databases">
        <title>The Genome Sequence of Phytophthora parasitica CJ02B3.</title>
        <authorList>
            <consortium name="The Broad Institute Genomics Platform"/>
            <person name="Russ C."/>
            <person name="Tyler B."/>
            <person name="Panabieres F."/>
            <person name="Shan W."/>
            <person name="Tripathy S."/>
            <person name="Grunwald N."/>
            <person name="Machado M."/>
            <person name="Johnson C.S."/>
            <person name="Arredondo F."/>
            <person name="Hong C."/>
            <person name="Coffey M."/>
            <person name="Young S.K."/>
            <person name="Zeng Q."/>
            <person name="Gargeya S."/>
            <person name="Fitzgerald M."/>
            <person name="Abouelleil A."/>
            <person name="Alvarado L."/>
            <person name="Chapman S.B."/>
            <person name="Gainer-Dewar J."/>
            <person name="Goldberg J."/>
            <person name="Griggs A."/>
            <person name="Gujja S."/>
            <person name="Hansen M."/>
            <person name="Howarth C."/>
            <person name="Imamovic A."/>
            <person name="Ireland A."/>
            <person name="Larimer J."/>
            <person name="McCowan C."/>
            <person name="Murphy C."/>
            <person name="Pearson M."/>
            <person name="Poon T.W."/>
            <person name="Priest M."/>
            <person name="Roberts A."/>
            <person name="Saif S."/>
            <person name="Shea T."/>
            <person name="Sykes S."/>
            <person name="Wortman J."/>
            <person name="Nusbaum C."/>
            <person name="Birren B."/>
        </authorList>
    </citation>
    <scope>NUCLEOTIDE SEQUENCE [LARGE SCALE GENOMIC DNA]</scope>
    <source>
        <strain evidence="2">CJ02B3</strain>
    </source>
</reference>
<proteinExistence type="predicted"/>
<feature type="compositionally biased region" description="Polar residues" evidence="1">
    <location>
        <begin position="40"/>
        <end position="54"/>
    </location>
</feature>
<organism evidence="3">
    <name type="scientific">Phytophthora nicotianae</name>
    <name type="common">Potato buckeye rot agent</name>
    <name type="synonym">Phytophthora parasitica</name>
    <dbReference type="NCBI Taxonomy" id="4792"/>
    <lineage>
        <taxon>Eukaryota</taxon>
        <taxon>Sar</taxon>
        <taxon>Stramenopiles</taxon>
        <taxon>Oomycota</taxon>
        <taxon>Peronosporomycetes</taxon>
        <taxon>Peronosporales</taxon>
        <taxon>Peronosporaceae</taxon>
        <taxon>Phytophthora</taxon>
    </lineage>
</organism>
<evidence type="ECO:0000313" key="3">
    <source>
        <dbReference type="EMBL" id="ETM54457.1"/>
    </source>
</evidence>
<dbReference type="Proteomes" id="UP000053236">
    <property type="component" value="Unassembled WGS sequence"/>
</dbReference>
<feature type="compositionally biased region" description="Acidic residues" evidence="1">
    <location>
        <begin position="1"/>
        <end position="10"/>
    </location>
</feature>
<gene>
    <name evidence="3" type="ORF">L914_02216</name>
    <name evidence="2" type="ORF">L915_02234</name>
</gene>
<protein>
    <submittedName>
        <fullName evidence="3">Uncharacterized protein</fullName>
    </submittedName>
</protein>
<evidence type="ECO:0000313" key="2">
    <source>
        <dbReference type="EMBL" id="ETK94776.1"/>
    </source>
</evidence>
<feature type="region of interest" description="Disordered" evidence="1">
    <location>
        <begin position="1"/>
        <end position="94"/>
    </location>
</feature>